<dbReference type="InterPro" id="IPR010920">
    <property type="entry name" value="LSM_dom_sf"/>
</dbReference>
<dbReference type="InterPro" id="IPR028277">
    <property type="entry name" value="Lsm_C"/>
</dbReference>
<dbReference type="Gene3D" id="2.30.30.100">
    <property type="match status" value="1"/>
</dbReference>
<dbReference type="Gene3D" id="3.30.310.60">
    <property type="entry name" value="Like-Sm ribonucleoprotein, C-terminal domain"/>
    <property type="match status" value="1"/>
</dbReference>
<dbReference type="RefSeq" id="WP_148691668.1">
    <property type="nucleotide sequence ID" value="NZ_CP020477.1"/>
</dbReference>
<dbReference type="Pfam" id="PF14894">
    <property type="entry name" value="Lsm_C"/>
    <property type="match status" value="1"/>
</dbReference>
<sequence>MSITRKAVYDINSLLDKNIIVKLTNNKTYIGQLVSFDLAPFLITLANAKDNENKMFYKVIINGNLVSEIIVQSEPIFNPKEFADIVQKSLNLRQADIKVYDEAGVVVILDKIKVSENGVEGSGALAQRIYDLFNEYIEKRKKEVA</sequence>
<dbReference type="STRING" id="282676.B6F84_07475"/>
<dbReference type="InterPro" id="IPR047575">
    <property type="entry name" value="Sm"/>
</dbReference>
<protein>
    <submittedName>
        <fullName evidence="2">Sm ribonucleo</fullName>
    </submittedName>
</protein>
<dbReference type="GO" id="GO:0003723">
    <property type="term" value="F:RNA binding"/>
    <property type="evidence" value="ECO:0007669"/>
    <property type="project" value="InterPro"/>
</dbReference>
<dbReference type="Proteomes" id="UP000193404">
    <property type="component" value="Chromosome"/>
</dbReference>
<dbReference type="PROSITE" id="PS52002">
    <property type="entry name" value="SM"/>
    <property type="match status" value="1"/>
</dbReference>
<dbReference type="SMR" id="A0A1W6K072"/>
<evidence type="ECO:0000313" key="3">
    <source>
        <dbReference type="Proteomes" id="UP000193404"/>
    </source>
</evidence>
<dbReference type="SUPFAM" id="SSF50182">
    <property type="entry name" value="Sm-like ribonucleoproteins"/>
    <property type="match status" value="1"/>
</dbReference>
<feature type="domain" description="Sm" evidence="1">
    <location>
        <begin position="6"/>
        <end position="75"/>
    </location>
</feature>
<proteinExistence type="predicted"/>
<accession>A0A1W6K072</accession>
<dbReference type="Pfam" id="PF01423">
    <property type="entry name" value="LSM"/>
    <property type="match status" value="1"/>
</dbReference>
<organism evidence="2 3">
    <name type="scientific">Acidianus manzaensis</name>
    <dbReference type="NCBI Taxonomy" id="282676"/>
    <lineage>
        <taxon>Archaea</taxon>
        <taxon>Thermoproteota</taxon>
        <taxon>Thermoprotei</taxon>
        <taxon>Sulfolobales</taxon>
        <taxon>Sulfolobaceae</taxon>
        <taxon>Acidianus</taxon>
    </lineage>
</organism>
<keyword evidence="3" id="KW-1185">Reference proteome</keyword>
<dbReference type="KEGG" id="aman:B6F84_07475"/>
<name>A0A1W6K072_9CREN</name>
<dbReference type="OrthoDB" id="24895at2157"/>
<dbReference type="GeneID" id="41590748"/>
<dbReference type="InterPro" id="IPR037156">
    <property type="entry name" value="Lsm_C_sf"/>
</dbReference>
<dbReference type="EMBL" id="CP020477">
    <property type="protein sequence ID" value="ARM75887.1"/>
    <property type="molecule type" value="Genomic_DNA"/>
</dbReference>
<reference evidence="2 3" key="1">
    <citation type="submission" date="2017-03" db="EMBL/GenBank/DDBJ databases">
        <title>Sulfur activation and transportation mechanism of thermophilic Archaea Acidianus manzaensis YN-25.</title>
        <authorList>
            <person name="Ma Y."/>
            <person name="Yang Y."/>
            <person name="Xia J."/>
        </authorList>
    </citation>
    <scope>NUCLEOTIDE SEQUENCE [LARGE SCALE GENOMIC DNA]</scope>
    <source>
        <strain evidence="2 3">YN-25</strain>
    </source>
</reference>
<gene>
    <name evidence="2" type="ORF">B6F84_07475</name>
</gene>
<dbReference type="InterPro" id="IPR001163">
    <property type="entry name" value="Sm_dom_euk/arc"/>
</dbReference>
<evidence type="ECO:0000313" key="2">
    <source>
        <dbReference type="EMBL" id="ARM75887.1"/>
    </source>
</evidence>
<evidence type="ECO:0000259" key="1">
    <source>
        <dbReference type="PROSITE" id="PS52002"/>
    </source>
</evidence>
<dbReference type="AlphaFoldDB" id="A0A1W6K072"/>